<dbReference type="InterPro" id="IPR018796">
    <property type="entry name" value="COA8"/>
</dbReference>
<dbReference type="GO" id="GO:0097193">
    <property type="term" value="P:intrinsic apoptotic signaling pathway"/>
    <property type="evidence" value="ECO:0007669"/>
    <property type="project" value="InterPro"/>
</dbReference>
<reference evidence="7" key="1">
    <citation type="submission" date="2020-05" db="EMBL/GenBank/DDBJ databases">
        <title>Phylogenomic resolution of chytrid fungi.</title>
        <authorList>
            <person name="Stajich J.E."/>
            <person name="Amses K."/>
            <person name="Simmons R."/>
            <person name="Seto K."/>
            <person name="Myers J."/>
            <person name="Bonds A."/>
            <person name="Quandt C.A."/>
            <person name="Barry K."/>
            <person name="Liu P."/>
            <person name="Grigoriev I."/>
            <person name="Longcore J.E."/>
            <person name="James T.Y."/>
        </authorList>
    </citation>
    <scope>NUCLEOTIDE SEQUENCE</scope>
    <source>
        <strain evidence="7">JEL0318</strain>
    </source>
</reference>
<accession>A0AAD5SJ74</accession>
<keyword evidence="6" id="KW-0472">Membrane</keyword>
<evidence type="ECO:0000313" key="8">
    <source>
        <dbReference type="Proteomes" id="UP001212841"/>
    </source>
</evidence>
<name>A0AAD5SJ74_9FUNG</name>
<sequence length="137" mass="16122">MPSGTLLKEREYQQQREEAQLWHHNFWSANNAHFQKSKLEYEQSIQTLHSRPATPSELSEFYRTYLDASRTRHADYNRQWWKKNVSLLGFAAKAEWARAQRVLGETVGSWHLESTIKSVLLIPQGRRGFRAHGITVR</sequence>
<evidence type="ECO:0000256" key="5">
    <source>
        <dbReference type="ARBA" id="ARBA00023128"/>
    </source>
</evidence>
<gene>
    <name evidence="7" type="ORF">HK097_009034</name>
</gene>
<proteinExistence type="inferred from homology"/>
<comment type="caution">
    <text evidence="7">The sequence shown here is derived from an EMBL/GenBank/DDBJ whole genome shotgun (WGS) entry which is preliminary data.</text>
</comment>
<dbReference type="PANTHER" id="PTHR31107">
    <property type="entry name" value="APOPTOGENIC PROTEIN 1, MITOCHONDRIAL"/>
    <property type="match status" value="1"/>
</dbReference>
<organism evidence="7 8">
    <name type="scientific">Rhizophlyctis rosea</name>
    <dbReference type="NCBI Taxonomy" id="64517"/>
    <lineage>
        <taxon>Eukaryota</taxon>
        <taxon>Fungi</taxon>
        <taxon>Fungi incertae sedis</taxon>
        <taxon>Chytridiomycota</taxon>
        <taxon>Chytridiomycota incertae sedis</taxon>
        <taxon>Chytridiomycetes</taxon>
        <taxon>Rhizophlyctidales</taxon>
        <taxon>Rhizophlyctidaceae</taxon>
        <taxon>Rhizophlyctis</taxon>
    </lineage>
</organism>
<evidence type="ECO:0000256" key="2">
    <source>
        <dbReference type="ARBA" id="ARBA00005453"/>
    </source>
</evidence>
<evidence type="ECO:0000313" key="7">
    <source>
        <dbReference type="EMBL" id="KAJ3055831.1"/>
    </source>
</evidence>
<evidence type="ECO:0000256" key="3">
    <source>
        <dbReference type="ARBA" id="ARBA00022792"/>
    </source>
</evidence>
<keyword evidence="5" id="KW-0496">Mitochondrion</keyword>
<evidence type="ECO:0000256" key="4">
    <source>
        <dbReference type="ARBA" id="ARBA00022946"/>
    </source>
</evidence>
<keyword evidence="4" id="KW-0809">Transit peptide</keyword>
<keyword evidence="8" id="KW-1185">Reference proteome</keyword>
<comment type="similarity">
    <text evidence="2">Belongs to the COA8 family.</text>
</comment>
<dbReference type="EMBL" id="JADGJD010000057">
    <property type="protein sequence ID" value="KAJ3055831.1"/>
    <property type="molecule type" value="Genomic_DNA"/>
</dbReference>
<keyword evidence="3" id="KW-0999">Mitochondrion inner membrane</keyword>
<dbReference type="Proteomes" id="UP001212841">
    <property type="component" value="Unassembled WGS sequence"/>
</dbReference>
<dbReference type="GO" id="GO:0005743">
    <property type="term" value="C:mitochondrial inner membrane"/>
    <property type="evidence" value="ECO:0007669"/>
    <property type="project" value="UniProtKB-SubCell"/>
</dbReference>
<evidence type="ECO:0000256" key="1">
    <source>
        <dbReference type="ARBA" id="ARBA00004443"/>
    </source>
</evidence>
<protein>
    <submittedName>
        <fullName evidence="7">Uncharacterized protein</fullName>
    </submittedName>
</protein>
<comment type="subcellular location">
    <subcellularLocation>
        <location evidence="1">Mitochondrion inner membrane</location>
        <topology evidence="1">Peripheral membrane protein</topology>
        <orientation evidence="1">Matrix side</orientation>
    </subcellularLocation>
</comment>
<dbReference type="PANTHER" id="PTHR31107:SF2">
    <property type="entry name" value="CYTOCHROME C OXIDASE ASSEMBLY FACTOR 8"/>
    <property type="match status" value="1"/>
</dbReference>
<evidence type="ECO:0000256" key="6">
    <source>
        <dbReference type="ARBA" id="ARBA00023136"/>
    </source>
</evidence>
<dbReference type="Pfam" id="PF10231">
    <property type="entry name" value="COA8"/>
    <property type="match status" value="1"/>
</dbReference>
<dbReference type="AlphaFoldDB" id="A0AAD5SJ74"/>